<protein>
    <submittedName>
        <fullName evidence="1">Uncharacterized protein</fullName>
    </submittedName>
</protein>
<dbReference type="Proteomes" id="UP000664632">
    <property type="component" value="Unassembled WGS sequence"/>
</dbReference>
<keyword evidence="2" id="KW-1185">Reference proteome</keyword>
<gene>
    <name evidence="1" type="ORF">JZO69_02290</name>
</gene>
<dbReference type="RefSeq" id="WP_207111285.1">
    <property type="nucleotide sequence ID" value="NZ_JAFLWD010000006.1"/>
</dbReference>
<dbReference type="SUPFAM" id="SSF69349">
    <property type="entry name" value="Phage fibre proteins"/>
    <property type="match status" value="1"/>
</dbReference>
<evidence type="ECO:0000313" key="2">
    <source>
        <dbReference type="Proteomes" id="UP000664632"/>
    </source>
</evidence>
<proteinExistence type="predicted"/>
<dbReference type="EMBL" id="JAFLWD010000006">
    <property type="protein sequence ID" value="MBO0439187.1"/>
    <property type="molecule type" value="Genomic_DNA"/>
</dbReference>
<name>A0ABS3GVA5_9ENTE</name>
<organism evidence="1 2">
    <name type="scientific">Candidatus Enterococcus ikei</name>
    <dbReference type="NCBI Taxonomy" id="2815326"/>
    <lineage>
        <taxon>Bacteria</taxon>
        <taxon>Bacillati</taxon>
        <taxon>Bacillota</taxon>
        <taxon>Bacilli</taxon>
        <taxon>Lactobacillales</taxon>
        <taxon>Enterococcaceae</taxon>
        <taxon>Enterococcus</taxon>
    </lineage>
</organism>
<sequence>MADIVQLEEKGNLLYPKTHTSAIDNFDEAVVKKTGNETINGIKNFTQRPTVNGKDVLFNQDTGWIPLKWAKNFRNYGNNAVNAPKIRCKNGIITLIAAANPVATIPKEIYDYPFIEGIPQEFIPNDLPLVSCVSQGSGKAMFFAKLDNGKRSVMIERYRDDNGFLAIETNFWLPVCLTWQL</sequence>
<accession>A0ABS3GVA5</accession>
<dbReference type="Gene3D" id="6.10.140.2190">
    <property type="match status" value="1"/>
</dbReference>
<evidence type="ECO:0000313" key="1">
    <source>
        <dbReference type="EMBL" id="MBO0439187.1"/>
    </source>
</evidence>
<reference evidence="1 2" key="1">
    <citation type="submission" date="2021-03" db="EMBL/GenBank/DDBJ databases">
        <title>Enterococcal diversity collection.</title>
        <authorList>
            <person name="Gilmore M.S."/>
            <person name="Schwartzman J."/>
            <person name="Van Tyne D."/>
            <person name="Martin M."/>
            <person name="Earl A.M."/>
            <person name="Manson A.L."/>
            <person name="Straub T."/>
            <person name="Salamzade R."/>
            <person name="Saavedra J."/>
            <person name="Lebreton F."/>
            <person name="Prichula J."/>
            <person name="Schaufler K."/>
            <person name="Gaca A."/>
            <person name="Sgardioli B."/>
            <person name="Wagenaar J."/>
            <person name="Strong T."/>
        </authorList>
    </citation>
    <scope>NUCLEOTIDE SEQUENCE [LARGE SCALE GENOMIC DNA]</scope>
    <source>
        <strain evidence="1 2">DIV0869a</strain>
    </source>
</reference>
<comment type="caution">
    <text evidence="1">The sequence shown here is derived from an EMBL/GenBank/DDBJ whole genome shotgun (WGS) entry which is preliminary data.</text>
</comment>